<sequence>MYKCRYETNHWRIIMKEFIEKQQSMETIWIHHLLRQHMHERPLEKRFLELYIFPNTCPSEELEELQQKKKGTRYTMEVFNFEVLIFFKRFSI</sequence>
<evidence type="ECO:0000313" key="1">
    <source>
        <dbReference type="EMBL" id="SAP35626.1"/>
    </source>
</evidence>
<proteinExistence type="predicted"/>
<dbReference type="SMR" id="A0A164D3M4"/>
<dbReference type="AlphaFoldDB" id="A0A164D3M4"/>
<organism evidence="1 2">
    <name type="scientific">Caenorhabditis elegans</name>
    <dbReference type="NCBI Taxonomy" id="6239"/>
    <lineage>
        <taxon>Eukaryota</taxon>
        <taxon>Metazoa</taxon>
        <taxon>Ecdysozoa</taxon>
        <taxon>Nematoda</taxon>
        <taxon>Chromadorea</taxon>
        <taxon>Rhabditida</taxon>
        <taxon>Rhabditina</taxon>
        <taxon>Rhabditomorpha</taxon>
        <taxon>Rhabditoidea</taxon>
        <taxon>Rhabditidae</taxon>
        <taxon>Peloderinae</taxon>
        <taxon>Caenorhabditis</taxon>
    </lineage>
</organism>
<protein>
    <submittedName>
        <fullName evidence="1">Uncharacterized protein</fullName>
    </submittedName>
</protein>
<evidence type="ECO:0000313" key="2">
    <source>
        <dbReference type="Proteomes" id="UP000001940"/>
    </source>
</evidence>
<dbReference type="KEGG" id="cel:CELE_T01H10.11"/>
<dbReference type="RefSeq" id="NP_001317858.1">
    <property type="nucleotide sequence ID" value="NM_001330916.1"/>
</dbReference>
<accession>A0A164D3M4</accession>
<dbReference type="EMBL" id="BX284606">
    <property type="protein sequence ID" value="SAP35626.1"/>
    <property type="molecule type" value="Genomic_DNA"/>
</dbReference>
<dbReference type="Bgee" id="WBGene00269422">
    <property type="expression patterns" value="Expressed in larva"/>
</dbReference>
<dbReference type="Proteomes" id="UP000001940">
    <property type="component" value="Chromosome X"/>
</dbReference>
<dbReference type="GeneID" id="28661653"/>
<dbReference type="InParanoid" id="A0A164D3M4"/>
<reference evidence="1 2" key="1">
    <citation type="journal article" date="1998" name="Science">
        <title>Genome sequence of the nematode C. elegans: a platform for investigating biology.</title>
        <authorList>
            <consortium name="The C. elegans sequencing consortium"/>
            <person name="Sulson J.E."/>
            <person name="Waterston R."/>
        </authorList>
    </citation>
    <scope>NUCLEOTIDE SEQUENCE [LARGE SCALE GENOMIC DNA]</scope>
    <source>
        <strain evidence="1 2">Bristol N2</strain>
    </source>
</reference>
<name>A0A164D3M4_CAEEL</name>
<evidence type="ECO:0000313" key="3">
    <source>
        <dbReference type="WormBase" id="T01H10.11"/>
    </source>
</evidence>
<gene>
    <name evidence="1" type="ORF">CELE_T01H10.11</name>
    <name evidence="1 3" type="ORF">T01H10.11</name>
</gene>
<keyword evidence="2" id="KW-1185">Reference proteome</keyword>
<dbReference type="WormBase" id="T01H10.11">
    <property type="protein sequence ID" value="CE51603"/>
    <property type="gene ID" value="WBGene00269422"/>
</dbReference>
<dbReference type="CTD" id="28661653"/>
<dbReference type="AGR" id="WB:WBGene00269422"/>